<dbReference type="GO" id="GO:0006355">
    <property type="term" value="P:regulation of DNA-templated transcription"/>
    <property type="evidence" value="ECO:0007669"/>
    <property type="project" value="InterPro"/>
</dbReference>
<dbReference type="PROSITE" id="PS50112">
    <property type="entry name" value="PAS"/>
    <property type="match status" value="1"/>
</dbReference>
<dbReference type="InterPro" id="IPR025662">
    <property type="entry name" value="Sigma_54_int_dom_ATP-bd_1"/>
</dbReference>
<dbReference type="InterPro" id="IPR025943">
    <property type="entry name" value="Sigma_54_int_dom_ATP-bd_2"/>
</dbReference>
<evidence type="ECO:0000256" key="5">
    <source>
        <dbReference type="ARBA" id="ARBA00023163"/>
    </source>
</evidence>
<dbReference type="PROSITE" id="PS00676">
    <property type="entry name" value="SIGMA54_INTERACT_2"/>
    <property type="match status" value="1"/>
</dbReference>
<dbReference type="CDD" id="cd00130">
    <property type="entry name" value="PAS"/>
    <property type="match status" value="1"/>
</dbReference>
<keyword evidence="1" id="KW-0547">Nucleotide-binding</keyword>
<dbReference type="Gene3D" id="1.10.8.60">
    <property type="match status" value="1"/>
</dbReference>
<dbReference type="InterPro" id="IPR013656">
    <property type="entry name" value="PAS_4"/>
</dbReference>
<accession>A0A1P8K3J7</accession>
<dbReference type="Gene3D" id="3.30.450.20">
    <property type="entry name" value="PAS domain"/>
    <property type="match status" value="1"/>
</dbReference>
<feature type="domain" description="Sigma-54 factor interaction" evidence="6">
    <location>
        <begin position="153"/>
        <end position="383"/>
    </location>
</feature>
<dbReference type="InterPro" id="IPR025944">
    <property type="entry name" value="Sigma_54_int_dom_CS"/>
</dbReference>
<dbReference type="SUPFAM" id="SSF55785">
    <property type="entry name" value="PYP-like sensor domain (PAS domain)"/>
    <property type="match status" value="1"/>
</dbReference>
<keyword evidence="4" id="KW-0238">DNA-binding</keyword>
<dbReference type="SMART" id="SM00382">
    <property type="entry name" value="AAA"/>
    <property type="match status" value="1"/>
</dbReference>
<dbReference type="STRING" id="1842727.RD110_09005"/>
<evidence type="ECO:0000256" key="1">
    <source>
        <dbReference type="ARBA" id="ARBA00022741"/>
    </source>
</evidence>
<dbReference type="GO" id="GO:0005524">
    <property type="term" value="F:ATP binding"/>
    <property type="evidence" value="ECO:0007669"/>
    <property type="project" value="UniProtKB-KW"/>
</dbReference>
<dbReference type="InterPro" id="IPR027417">
    <property type="entry name" value="P-loop_NTPase"/>
</dbReference>
<dbReference type="SUPFAM" id="SSF52540">
    <property type="entry name" value="P-loop containing nucleoside triphosphate hydrolases"/>
    <property type="match status" value="1"/>
</dbReference>
<dbReference type="FunFam" id="3.40.50.300:FF:000006">
    <property type="entry name" value="DNA-binding transcriptional regulator NtrC"/>
    <property type="match status" value="1"/>
</dbReference>
<dbReference type="InterPro" id="IPR002197">
    <property type="entry name" value="HTH_Fis"/>
</dbReference>
<evidence type="ECO:0000259" key="6">
    <source>
        <dbReference type="PROSITE" id="PS50045"/>
    </source>
</evidence>
<keyword evidence="3" id="KW-0805">Transcription regulation</keyword>
<dbReference type="InterPro" id="IPR058031">
    <property type="entry name" value="AAA_lid_NorR"/>
</dbReference>
<name>A0A1P8K3J7_9BURK</name>
<dbReference type="PANTHER" id="PTHR32071:SF57">
    <property type="entry name" value="C4-DICARBOXYLATE TRANSPORT TRANSCRIPTIONAL REGULATORY PROTEIN DCTD"/>
    <property type="match status" value="1"/>
</dbReference>
<protein>
    <submittedName>
        <fullName evidence="8">Signal transduction protein</fullName>
    </submittedName>
</protein>
<keyword evidence="9" id="KW-1185">Reference proteome</keyword>
<dbReference type="Proteomes" id="UP000186609">
    <property type="component" value="Chromosome"/>
</dbReference>
<evidence type="ECO:0000256" key="2">
    <source>
        <dbReference type="ARBA" id="ARBA00022840"/>
    </source>
</evidence>
<dbReference type="InterPro" id="IPR009057">
    <property type="entry name" value="Homeodomain-like_sf"/>
</dbReference>
<organism evidence="8 9">
    <name type="scientific">Rhodoferax koreensis</name>
    <dbReference type="NCBI Taxonomy" id="1842727"/>
    <lineage>
        <taxon>Bacteria</taxon>
        <taxon>Pseudomonadati</taxon>
        <taxon>Pseudomonadota</taxon>
        <taxon>Betaproteobacteria</taxon>
        <taxon>Burkholderiales</taxon>
        <taxon>Comamonadaceae</taxon>
        <taxon>Rhodoferax</taxon>
    </lineage>
</organism>
<dbReference type="PROSITE" id="PS00688">
    <property type="entry name" value="SIGMA54_INTERACT_3"/>
    <property type="match status" value="1"/>
</dbReference>
<keyword evidence="2" id="KW-0067">ATP-binding</keyword>
<dbReference type="SUPFAM" id="SSF46689">
    <property type="entry name" value="Homeodomain-like"/>
    <property type="match status" value="1"/>
</dbReference>
<gene>
    <name evidence="8" type="ORF">RD110_09005</name>
</gene>
<dbReference type="CDD" id="cd00009">
    <property type="entry name" value="AAA"/>
    <property type="match status" value="1"/>
</dbReference>
<dbReference type="Pfam" id="PF00158">
    <property type="entry name" value="Sigma54_activat"/>
    <property type="match status" value="1"/>
</dbReference>
<dbReference type="InterPro" id="IPR000014">
    <property type="entry name" value="PAS"/>
</dbReference>
<dbReference type="AlphaFoldDB" id="A0A1P8K3J7"/>
<dbReference type="PRINTS" id="PR01590">
    <property type="entry name" value="HTHFIS"/>
</dbReference>
<dbReference type="Pfam" id="PF02954">
    <property type="entry name" value="HTH_8"/>
    <property type="match status" value="1"/>
</dbReference>
<sequence>MKPVALLWQIALETAALVDAQAHQLREQQAIVDHITDGLLVVDRDGVVKHLNAAAGRILSLVPAESVGRKFSEMLDFEPIIAPILASGVGYQDRELIIDSPRRHLHLIDTAVPIEDRHGRVISIVNSFREIQRVRKVADKFNGSHARYTFADLIGQSEALLRAVDAAKKAARGFANVMLLGESGVGKEVFAQAIHNASERADGPFVAINCAALPRDLIESELFGYAPGSFTGARKEGRPGKFEAASGGTIFLDEISELPIDVQAKLLRVLQEREVVRVGDSRGIPIDVRLISASNRDLRAMSRLREFREDLYYRCNVIGINLPALRERPSDIPLLTNYFIAKYAGLLSRNVFGFSPEALERLHRYNWPGNVRELENAIERIVNLTEHPLVQLSDLPDELQDLVAPMAHAADPQNTISVPAVAPRSLHEVEREAIVAMLQHCGFNVTATARRLGISKPTLYAKVREHGITLERGPRAE</sequence>
<evidence type="ECO:0000259" key="7">
    <source>
        <dbReference type="PROSITE" id="PS50112"/>
    </source>
</evidence>
<dbReference type="PROSITE" id="PS00675">
    <property type="entry name" value="SIGMA54_INTERACT_1"/>
    <property type="match status" value="1"/>
</dbReference>
<dbReference type="PANTHER" id="PTHR32071">
    <property type="entry name" value="TRANSCRIPTIONAL REGULATORY PROTEIN"/>
    <property type="match status" value="1"/>
</dbReference>
<evidence type="ECO:0000313" key="9">
    <source>
        <dbReference type="Proteomes" id="UP000186609"/>
    </source>
</evidence>
<dbReference type="PROSITE" id="PS50045">
    <property type="entry name" value="SIGMA54_INTERACT_4"/>
    <property type="match status" value="1"/>
</dbReference>
<dbReference type="Gene3D" id="1.10.10.60">
    <property type="entry name" value="Homeodomain-like"/>
    <property type="match status" value="1"/>
</dbReference>
<reference evidence="8 9" key="1">
    <citation type="submission" date="2017-01" db="EMBL/GenBank/DDBJ databases">
        <authorList>
            <person name="Mah S.A."/>
            <person name="Swanson W.J."/>
            <person name="Moy G.W."/>
            <person name="Vacquier V.D."/>
        </authorList>
    </citation>
    <scope>NUCLEOTIDE SEQUENCE [LARGE SCALE GENOMIC DNA]</scope>
    <source>
        <strain evidence="8 9">DCY110</strain>
    </source>
</reference>
<dbReference type="Gene3D" id="3.40.50.300">
    <property type="entry name" value="P-loop containing nucleotide triphosphate hydrolases"/>
    <property type="match status" value="1"/>
</dbReference>
<feature type="domain" description="PAS" evidence="7">
    <location>
        <begin position="24"/>
        <end position="77"/>
    </location>
</feature>
<evidence type="ECO:0000256" key="4">
    <source>
        <dbReference type="ARBA" id="ARBA00023125"/>
    </source>
</evidence>
<dbReference type="EMBL" id="CP019236">
    <property type="protein sequence ID" value="APW40579.1"/>
    <property type="molecule type" value="Genomic_DNA"/>
</dbReference>
<keyword evidence="5" id="KW-0804">Transcription</keyword>
<dbReference type="InterPro" id="IPR003593">
    <property type="entry name" value="AAA+_ATPase"/>
</dbReference>
<dbReference type="Pfam" id="PF08448">
    <property type="entry name" value="PAS_4"/>
    <property type="match status" value="1"/>
</dbReference>
<dbReference type="SMART" id="SM00091">
    <property type="entry name" value="PAS"/>
    <property type="match status" value="1"/>
</dbReference>
<dbReference type="KEGG" id="rhy:RD110_09005"/>
<dbReference type="GO" id="GO:0043565">
    <property type="term" value="F:sequence-specific DNA binding"/>
    <property type="evidence" value="ECO:0007669"/>
    <property type="project" value="InterPro"/>
</dbReference>
<evidence type="ECO:0000256" key="3">
    <source>
        <dbReference type="ARBA" id="ARBA00023015"/>
    </source>
</evidence>
<proteinExistence type="predicted"/>
<dbReference type="InterPro" id="IPR002078">
    <property type="entry name" value="Sigma_54_int"/>
</dbReference>
<dbReference type="InterPro" id="IPR035965">
    <property type="entry name" value="PAS-like_dom_sf"/>
</dbReference>
<evidence type="ECO:0000313" key="8">
    <source>
        <dbReference type="EMBL" id="APW40579.1"/>
    </source>
</evidence>
<dbReference type="Pfam" id="PF25601">
    <property type="entry name" value="AAA_lid_14"/>
    <property type="match status" value="1"/>
</dbReference>